<feature type="transmembrane region" description="Helical" evidence="1">
    <location>
        <begin position="69"/>
        <end position="90"/>
    </location>
</feature>
<dbReference type="RefSeq" id="WP_028764627.1">
    <property type="nucleotide sequence ID" value="NZ_BPEU01000035.1"/>
</dbReference>
<protein>
    <submittedName>
        <fullName evidence="3">Membrane protein</fullName>
    </submittedName>
</protein>
<dbReference type="EMBL" id="BPEU01000035">
    <property type="protein sequence ID" value="GIU45830.1"/>
    <property type="molecule type" value="Genomic_DNA"/>
</dbReference>
<keyword evidence="1" id="KW-0812">Transmembrane</keyword>
<feature type="transmembrane region" description="Helical" evidence="1">
    <location>
        <begin position="257"/>
        <end position="274"/>
    </location>
</feature>
<organism evidence="4 5">
    <name type="scientific">Shewanella colwelliana</name>
    <name type="common">Alteromonas colwelliana</name>
    <dbReference type="NCBI Taxonomy" id="23"/>
    <lineage>
        <taxon>Bacteria</taxon>
        <taxon>Pseudomonadati</taxon>
        <taxon>Pseudomonadota</taxon>
        <taxon>Gammaproteobacteria</taxon>
        <taxon>Alteromonadales</taxon>
        <taxon>Shewanellaceae</taxon>
        <taxon>Shewanella</taxon>
    </lineage>
</organism>
<dbReference type="EMBL" id="MCBT01000027">
    <property type="protein sequence ID" value="OEG74067.1"/>
    <property type="molecule type" value="Genomic_DNA"/>
</dbReference>
<feature type="transmembrane region" description="Helical" evidence="1">
    <location>
        <begin position="143"/>
        <end position="162"/>
    </location>
</feature>
<gene>
    <name evidence="4" type="ORF">BEL05_20545</name>
    <name evidence="3" type="ORF">TUM3794_37040</name>
</gene>
<feature type="transmembrane region" description="Helical" evidence="1">
    <location>
        <begin position="35"/>
        <end position="57"/>
    </location>
</feature>
<dbReference type="InterPro" id="IPR037185">
    <property type="entry name" value="EmrE-like"/>
</dbReference>
<evidence type="ECO:0000313" key="5">
    <source>
        <dbReference type="Proteomes" id="UP000095230"/>
    </source>
</evidence>
<proteinExistence type="predicted"/>
<feature type="transmembrane region" description="Helical" evidence="1">
    <location>
        <begin position="202"/>
        <end position="222"/>
    </location>
</feature>
<feature type="transmembrane region" description="Helical" evidence="1">
    <location>
        <begin position="96"/>
        <end position="113"/>
    </location>
</feature>
<reference evidence="4 5" key="1">
    <citation type="submission" date="2016-07" db="EMBL/GenBank/DDBJ databases">
        <title>Whole-genome of two Shewanella species isolated from a digestive organ of sea cucumber Apostichopus japonicus Selenka 1867.</title>
        <authorList>
            <person name="Hong H.-H."/>
            <person name="Choi H."/>
            <person name="Cheon S."/>
            <person name="Oh J.-S."/>
            <person name="Lee H.-G."/>
            <person name="Park C."/>
        </authorList>
    </citation>
    <scope>NUCLEOTIDE SEQUENCE [LARGE SCALE GENOMIC DNA]</scope>
    <source>
        <strain evidence="4 5">CSB03KR</strain>
    </source>
</reference>
<dbReference type="AlphaFoldDB" id="A0A1E5IUD6"/>
<dbReference type="Proteomes" id="UP000095230">
    <property type="component" value="Unassembled WGS sequence"/>
</dbReference>
<feature type="domain" description="EamA" evidence="2">
    <location>
        <begin position="146"/>
        <end position="268"/>
    </location>
</feature>
<dbReference type="PANTHER" id="PTHR22911">
    <property type="entry name" value="ACYL-MALONYL CONDENSING ENZYME-RELATED"/>
    <property type="match status" value="1"/>
</dbReference>
<dbReference type="PANTHER" id="PTHR22911:SF103">
    <property type="entry name" value="BLR2811 PROTEIN"/>
    <property type="match status" value="1"/>
</dbReference>
<evidence type="ECO:0000313" key="6">
    <source>
        <dbReference type="Proteomes" id="UP000773469"/>
    </source>
</evidence>
<dbReference type="SUPFAM" id="SSF103481">
    <property type="entry name" value="Multidrug resistance efflux transporter EmrE"/>
    <property type="match status" value="2"/>
</dbReference>
<keyword evidence="1" id="KW-1133">Transmembrane helix</keyword>
<evidence type="ECO:0000259" key="2">
    <source>
        <dbReference type="Pfam" id="PF00892"/>
    </source>
</evidence>
<feature type="transmembrane region" description="Helical" evidence="1">
    <location>
        <begin position="120"/>
        <end position="137"/>
    </location>
</feature>
<keyword evidence="6" id="KW-1185">Reference proteome</keyword>
<feature type="transmembrane region" description="Helical" evidence="1">
    <location>
        <begin position="234"/>
        <end position="251"/>
    </location>
</feature>
<evidence type="ECO:0000313" key="3">
    <source>
        <dbReference type="EMBL" id="GIU45830.1"/>
    </source>
</evidence>
<reference evidence="3 6" key="2">
    <citation type="submission" date="2021-05" db="EMBL/GenBank/DDBJ databases">
        <title>Molecular characterization for Shewanella algae harboring chromosomal blaOXA-55-like strains isolated from clinical and environment sample.</title>
        <authorList>
            <person name="Ohama Y."/>
            <person name="Aoki K."/>
            <person name="Harada S."/>
            <person name="Moriya K."/>
            <person name="Ishii Y."/>
            <person name="Tateda K."/>
        </authorList>
    </citation>
    <scope>NUCLEOTIDE SEQUENCE [LARGE SCALE GENOMIC DNA]</scope>
    <source>
        <strain evidence="3 6">MBTL60-118</strain>
    </source>
</reference>
<accession>A0A1E5IUD6</accession>
<dbReference type="Proteomes" id="UP000773469">
    <property type="component" value="Unassembled WGS sequence"/>
</dbReference>
<comment type="caution">
    <text evidence="4">The sequence shown here is derived from an EMBL/GenBank/DDBJ whole genome shotgun (WGS) entry which is preliminary data.</text>
</comment>
<dbReference type="OrthoDB" id="148351at2"/>
<dbReference type="GO" id="GO:0016020">
    <property type="term" value="C:membrane"/>
    <property type="evidence" value="ECO:0007669"/>
    <property type="project" value="InterPro"/>
</dbReference>
<name>A0A1E5IUD6_SHECO</name>
<evidence type="ECO:0000256" key="1">
    <source>
        <dbReference type="SAM" id="Phobius"/>
    </source>
</evidence>
<keyword evidence="1" id="KW-0472">Membrane</keyword>
<sequence length="288" mass="31530">MQRNLIIALGLLVLGNVFTALYDVSIKWLPEDANAAMFLLLRQLSAIVIMLPFWLYAGRPRSQHIRLHLLRANSGSLGGLMLIIGLMSLPLATVSALFYSAPLMIVVMGVLYLKERISIAQIGATLLGFIGILIILRPSEMNVAGFAVLISALIFAANQLMLRKLPSSEPACLTVIHYNLLSLPLVVVLAAVQGFAGTSWTMLAVAVASNCFLLAYQLFCILAYRRAPAGEIAIAEYSGLLFCVFFGWLWFDEWLDGLSWFGAALIILPSLILPKLMQLANKHKLAVN</sequence>
<feature type="domain" description="EamA" evidence="2">
    <location>
        <begin position="8"/>
        <end position="136"/>
    </location>
</feature>
<feature type="transmembrane region" description="Helical" evidence="1">
    <location>
        <begin position="174"/>
        <end position="196"/>
    </location>
</feature>
<dbReference type="Pfam" id="PF00892">
    <property type="entry name" value="EamA"/>
    <property type="match status" value="2"/>
</dbReference>
<dbReference type="InterPro" id="IPR000620">
    <property type="entry name" value="EamA_dom"/>
</dbReference>
<evidence type="ECO:0000313" key="4">
    <source>
        <dbReference type="EMBL" id="OEG74067.1"/>
    </source>
</evidence>